<name>A0ABU3H295_9BACL</name>
<keyword evidence="2" id="KW-0812">Transmembrane</keyword>
<evidence type="ECO:0000313" key="3">
    <source>
        <dbReference type="EMBL" id="MDT3424938.1"/>
    </source>
</evidence>
<keyword evidence="4" id="KW-1185">Reference proteome</keyword>
<keyword evidence="2" id="KW-0472">Membrane</keyword>
<reference evidence="3 4" key="1">
    <citation type="submission" date="2023-07" db="EMBL/GenBank/DDBJ databases">
        <title>Genomic Encyclopedia of Type Strains, Phase IV (KMG-IV): sequencing the most valuable type-strain genomes for metagenomic binning, comparative biology and taxonomic classification.</title>
        <authorList>
            <person name="Goeker M."/>
        </authorList>
    </citation>
    <scope>NUCLEOTIDE SEQUENCE [LARGE SCALE GENOMIC DNA]</scope>
    <source>
        <strain evidence="3 4">T98</strain>
    </source>
</reference>
<feature type="transmembrane region" description="Helical" evidence="2">
    <location>
        <begin position="46"/>
        <end position="64"/>
    </location>
</feature>
<dbReference type="RefSeq" id="WP_025697371.1">
    <property type="nucleotide sequence ID" value="NZ_JAUSUY010000002.1"/>
</dbReference>
<feature type="region of interest" description="Disordered" evidence="1">
    <location>
        <begin position="215"/>
        <end position="234"/>
    </location>
</feature>
<evidence type="ECO:0000256" key="2">
    <source>
        <dbReference type="SAM" id="Phobius"/>
    </source>
</evidence>
<dbReference type="Proteomes" id="UP001248709">
    <property type="component" value="Unassembled WGS sequence"/>
</dbReference>
<feature type="transmembrane region" description="Helical" evidence="2">
    <location>
        <begin position="122"/>
        <end position="144"/>
    </location>
</feature>
<organism evidence="3 4">
    <name type="scientific">Paenibacillus forsythiae</name>
    <dbReference type="NCBI Taxonomy" id="365616"/>
    <lineage>
        <taxon>Bacteria</taxon>
        <taxon>Bacillati</taxon>
        <taxon>Bacillota</taxon>
        <taxon>Bacilli</taxon>
        <taxon>Bacillales</taxon>
        <taxon>Paenibacillaceae</taxon>
        <taxon>Paenibacillus</taxon>
    </lineage>
</organism>
<feature type="transmembrane region" description="Helical" evidence="2">
    <location>
        <begin position="85"/>
        <end position="110"/>
    </location>
</feature>
<comment type="caution">
    <text evidence="3">The sequence shown here is derived from an EMBL/GenBank/DDBJ whole genome shotgun (WGS) entry which is preliminary data.</text>
</comment>
<protein>
    <submittedName>
        <fullName evidence="3">Magnesium-transporting ATPase (P-type)</fullName>
    </submittedName>
</protein>
<gene>
    <name evidence="3" type="ORF">J2Z22_000451</name>
</gene>
<sequence length="234" mass="25612">MRKLNEVLMGTGAEIYREIIPLALLSLAGSAVLVPAILLLPVPLTLLLLPLVYMPLLFGSFYAYHRKAEGKKLRIRWMLGGAAKGFMPSVLFGLLLALLGLILWSTWWYYGGRDSLAGRAVAIFQTYFVAMALVSQFYTLQLVIQREMGILKAMGESVKLFFRHPAYTIGAFFQALCVGVMLAVTVVGFFALFTGMLSVYSHKVAYNVLNPDESGEAAQGQGGGEAAYAGQERL</sequence>
<feature type="transmembrane region" description="Helical" evidence="2">
    <location>
        <begin position="20"/>
        <end position="40"/>
    </location>
</feature>
<dbReference type="EMBL" id="JAUSUY010000002">
    <property type="protein sequence ID" value="MDT3424938.1"/>
    <property type="molecule type" value="Genomic_DNA"/>
</dbReference>
<evidence type="ECO:0000313" key="4">
    <source>
        <dbReference type="Proteomes" id="UP001248709"/>
    </source>
</evidence>
<accession>A0ABU3H295</accession>
<proteinExistence type="predicted"/>
<keyword evidence="2" id="KW-1133">Transmembrane helix</keyword>
<evidence type="ECO:0000256" key="1">
    <source>
        <dbReference type="SAM" id="MobiDB-lite"/>
    </source>
</evidence>
<feature type="transmembrane region" description="Helical" evidence="2">
    <location>
        <begin position="165"/>
        <end position="193"/>
    </location>
</feature>